<dbReference type="EMBL" id="RWGY01000007">
    <property type="protein sequence ID" value="TVU40061.1"/>
    <property type="molecule type" value="Genomic_DNA"/>
</dbReference>
<protein>
    <submittedName>
        <fullName evidence="1">Uncharacterized protein</fullName>
    </submittedName>
</protein>
<sequence>MPSRCQKPEEKVQPAMRCAELSMPDFQLTIRPSMSISVVQRVGLLVSSVPRFRLSACSTCSMPAVPSRSAPMKNEDAVAGAVVRGAQGAAGLAPTARCPLNTAEVEFGYDADTRLVVVDLPVPEKELYRWTLQIVMV</sequence>
<reference evidence="1 2" key="1">
    <citation type="journal article" date="2019" name="Sci. Rep.">
        <title>A high-quality genome of Eragrostis curvula grass provides insights into Poaceae evolution and supports new strategies to enhance forage quality.</title>
        <authorList>
            <person name="Carballo J."/>
            <person name="Santos B.A.C.M."/>
            <person name="Zappacosta D."/>
            <person name="Garbus I."/>
            <person name="Selva J.P."/>
            <person name="Gallo C.A."/>
            <person name="Diaz A."/>
            <person name="Albertini E."/>
            <person name="Caccamo M."/>
            <person name="Echenique V."/>
        </authorList>
    </citation>
    <scope>NUCLEOTIDE SEQUENCE [LARGE SCALE GENOMIC DNA]</scope>
    <source>
        <strain evidence="2">cv. Victoria</strain>
        <tissue evidence="1">Leaf</tissue>
    </source>
</reference>
<proteinExistence type="predicted"/>
<organism evidence="1 2">
    <name type="scientific">Eragrostis curvula</name>
    <name type="common">weeping love grass</name>
    <dbReference type="NCBI Taxonomy" id="38414"/>
    <lineage>
        <taxon>Eukaryota</taxon>
        <taxon>Viridiplantae</taxon>
        <taxon>Streptophyta</taxon>
        <taxon>Embryophyta</taxon>
        <taxon>Tracheophyta</taxon>
        <taxon>Spermatophyta</taxon>
        <taxon>Magnoliopsida</taxon>
        <taxon>Liliopsida</taxon>
        <taxon>Poales</taxon>
        <taxon>Poaceae</taxon>
        <taxon>PACMAD clade</taxon>
        <taxon>Chloridoideae</taxon>
        <taxon>Eragrostideae</taxon>
        <taxon>Eragrostidinae</taxon>
        <taxon>Eragrostis</taxon>
    </lineage>
</organism>
<evidence type="ECO:0000313" key="2">
    <source>
        <dbReference type="Proteomes" id="UP000324897"/>
    </source>
</evidence>
<keyword evidence="2" id="KW-1185">Reference proteome</keyword>
<gene>
    <name evidence="1" type="ORF">EJB05_13509</name>
</gene>
<dbReference type="AlphaFoldDB" id="A0A5J9VWP2"/>
<name>A0A5J9VWP2_9POAL</name>
<accession>A0A5J9VWP2</accession>
<feature type="non-terminal residue" evidence="1">
    <location>
        <position position="1"/>
    </location>
</feature>
<dbReference type="Gramene" id="TVU40061">
    <property type="protein sequence ID" value="TVU40061"/>
    <property type="gene ID" value="EJB05_13509"/>
</dbReference>
<dbReference type="Proteomes" id="UP000324897">
    <property type="component" value="Chromosome 4"/>
</dbReference>
<comment type="caution">
    <text evidence="1">The sequence shown here is derived from an EMBL/GenBank/DDBJ whole genome shotgun (WGS) entry which is preliminary data.</text>
</comment>
<evidence type="ECO:0000313" key="1">
    <source>
        <dbReference type="EMBL" id="TVU40061.1"/>
    </source>
</evidence>